<evidence type="ECO:0000313" key="2">
    <source>
        <dbReference type="EMBL" id="CEL89865.1"/>
    </source>
</evidence>
<dbReference type="PIRSF" id="PIRSF031644">
    <property type="entry name" value="UCP031644"/>
    <property type="match status" value="1"/>
</dbReference>
<evidence type="ECO:0000259" key="1">
    <source>
        <dbReference type="Pfam" id="PF06445"/>
    </source>
</evidence>
<dbReference type="Pfam" id="PF06445">
    <property type="entry name" value="GyrI-like"/>
    <property type="match status" value="1"/>
</dbReference>
<organism evidence="2 3">
    <name type="scientific">Streptococcus sanguinis</name>
    <dbReference type="NCBI Taxonomy" id="1305"/>
    <lineage>
        <taxon>Bacteria</taxon>
        <taxon>Bacillati</taxon>
        <taxon>Bacillota</taxon>
        <taxon>Bacilli</taxon>
        <taxon>Lactobacillales</taxon>
        <taxon>Streptococcaceae</taxon>
        <taxon>Streptococcus</taxon>
    </lineage>
</organism>
<dbReference type="InterPro" id="IPR011256">
    <property type="entry name" value="Reg_factor_effector_dom_sf"/>
</dbReference>
<dbReference type="RefSeq" id="WP_072073608.1">
    <property type="nucleotide sequence ID" value="NZ_CDMW01000001.1"/>
</dbReference>
<dbReference type="InterPro" id="IPR029442">
    <property type="entry name" value="GyrI-like"/>
</dbReference>
<dbReference type="Gene3D" id="3.20.80.10">
    <property type="entry name" value="Regulatory factor, effector binding domain"/>
    <property type="match status" value="1"/>
</dbReference>
<proteinExistence type="predicted"/>
<reference evidence="2 3" key="1">
    <citation type="submission" date="2015-01" db="EMBL/GenBank/DDBJ databases">
        <authorList>
            <person name="Pelicic Vladimir"/>
        </authorList>
    </citation>
    <scope>NUCLEOTIDE SEQUENCE [LARGE SCALE GENOMIC DNA]</scope>
    <source>
        <strain evidence="2 3">2908</strain>
    </source>
</reference>
<sequence length="204" mass="23785">MKYEWRKTNREIYQIKSVPCLINLPAQSFIMIDGKGNPNAADFSERVGALYSLAYAIKMNYKKTASEQEFTDFTVYPLEGLWQQEQAGELIKEELIYTIMIGQPDFITGEMVKKALEQVRVKKPNPLYDEIRFEEMTEGVCVAMLHLGPFDEEPQSFAKMDAFCQNHQLTRISNTHREIYLNNLNRTEPSKLKTILRYKVQKDK</sequence>
<dbReference type="EMBL" id="CDMW01000001">
    <property type="protein sequence ID" value="CEL89865.1"/>
    <property type="molecule type" value="Genomic_DNA"/>
</dbReference>
<protein>
    <recommendedName>
        <fullName evidence="1">GyrI-like small molecule binding domain-containing protein</fullName>
    </recommendedName>
</protein>
<evidence type="ECO:0000313" key="3">
    <source>
        <dbReference type="Proteomes" id="UP000183504"/>
    </source>
</evidence>
<dbReference type="SUPFAM" id="SSF55136">
    <property type="entry name" value="Probable bacterial effector-binding domain"/>
    <property type="match status" value="1"/>
</dbReference>
<accession>A0A0B7GJ79</accession>
<dbReference type="Proteomes" id="UP000183504">
    <property type="component" value="Unassembled WGS sequence"/>
</dbReference>
<dbReference type="InterPro" id="IPR008319">
    <property type="entry name" value="GyrI-like_CCH_Lin2189-like"/>
</dbReference>
<feature type="domain" description="GyrI-like small molecule binding" evidence="1">
    <location>
        <begin position="22"/>
        <end position="196"/>
    </location>
</feature>
<gene>
    <name evidence="2" type="ORF">SSV_0556</name>
</gene>
<dbReference type="AlphaFoldDB" id="A0A0B7GJ79"/>
<name>A0A0B7GJ79_STRSA</name>